<dbReference type="EMBL" id="BAAFST010000005">
    <property type="protein sequence ID" value="GAB1289944.1"/>
    <property type="molecule type" value="Genomic_DNA"/>
</dbReference>
<comment type="caution">
    <text evidence="1">The sequence shown here is derived from an EMBL/GenBank/DDBJ whole genome shotgun (WGS) entry which is preliminary data.</text>
</comment>
<organism evidence="1 2">
    <name type="scientific">Apodemus speciosus</name>
    <name type="common">Large Japanese field mouse</name>
    <dbReference type="NCBI Taxonomy" id="105296"/>
    <lineage>
        <taxon>Eukaryota</taxon>
        <taxon>Metazoa</taxon>
        <taxon>Chordata</taxon>
        <taxon>Craniata</taxon>
        <taxon>Vertebrata</taxon>
        <taxon>Euteleostomi</taxon>
        <taxon>Mammalia</taxon>
        <taxon>Eutheria</taxon>
        <taxon>Euarchontoglires</taxon>
        <taxon>Glires</taxon>
        <taxon>Rodentia</taxon>
        <taxon>Myomorpha</taxon>
        <taxon>Muroidea</taxon>
        <taxon>Muridae</taxon>
        <taxon>Murinae</taxon>
        <taxon>Apodemus</taxon>
    </lineage>
</organism>
<evidence type="ECO:0000313" key="1">
    <source>
        <dbReference type="EMBL" id="GAB1289944.1"/>
    </source>
</evidence>
<sequence>MVDEAFYRGGKADSIKEMFVHKTDVGKHNLQFDIE</sequence>
<proteinExistence type="predicted"/>
<protein>
    <submittedName>
        <fullName evidence="1">Uncharacterized protein C1orf185 homolog</fullName>
    </submittedName>
</protein>
<evidence type="ECO:0000313" key="2">
    <source>
        <dbReference type="Proteomes" id="UP001623349"/>
    </source>
</evidence>
<name>A0ABQ0ESB5_APOSI</name>
<gene>
    <name evidence="1" type="ORF">APTSU1_000517400</name>
</gene>
<reference evidence="1 2" key="1">
    <citation type="submission" date="2024-08" db="EMBL/GenBank/DDBJ databases">
        <title>The draft genome of Apodemus speciosus.</title>
        <authorList>
            <person name="Nabeshima K."/>
            <person name="Suzuki S."/>
            <person name="Onuma M."/>
        </authorList>
    </citation>
    <scope>NUCLEOTIDE SEQUENCE [LARGE SCALE GENOMIC DNA]</scope>
    <source>
        <strain evidence="1">IB14-021</strain>
    </source>
</reference>
<accession>A0ABQ0ESB5</accession>
<dbReference type="Proteomes" id="UP001623349">
    <property type="component" value="Unassembled WGS sequence"/>
</dbReference>
<keyword evidence="2" id="KW-1185">Reference proteome</keyword>